<dbReference type="Proteomes" id="UP000887575">
    <property type="component" value="Unassembled WGS sequence"/>
</dbReference>
<protein>
    <submittedName>
        <fullName evidence="8">Fatty acid hydroxylase domain-containing protein</fullName>
    </submittedName>
</protein>
<feature type="transmembrane region" description="Helical" evidence="5">
    <location>
        <begin position="161"/>
        <end position="180"/>
    </location>
</feature>
<dbReference type="PANTHER" id="PTHR11863">
    <property type="entry name" value="STEROL DESATURASE"/>
    <property type="match status" value="1"/>
</dbReference>
<evidence type="ECO:0000256" key="3">
    <source>
        <dbReference type="ARBA" id="ARBA00022989"/>
    </source>
</evidence>
<feature type="domain" description="Fatty acid hydroxylase" evidence="6">
    <location>
        <begin position="156"/>
        <end position="247"/>
    </location>
</feature>
<name>A0AAF3ESD9_9BILA</name>
<keyword evidence="3 5" id="KW-1133">Transmembrane helix</keyword>
<keyword evidence="2 5" id="KW-0812">Transmembrane</keyword>
<dbReference type="AlphaFoldDB" id="A0AAF3ESD9"/>
<reference evidence="8" key="1">
    <citation type="submission" date="2024-02" db="UniProtKB">
        <authorList>
            <consortium name="WormBaseParasite"/>
        </authorList>
    </citation>
    <scope>IDENTIFICATION</scope>
</reference>
<feature type="transmembrane region" description="Helical" evidence="5">
    <location>
        <begin position="94"/>
        <end position="116"/>
    </location>
</feature>
<evidence type="ECO:0000256" key="2">
    <source>
        <dbReference type="ARBA" id="ARBA00022692"/>
    </source>
</evidence>
<accession>A0AAF3ESD9</accession>
<proteinExistence type="predicted"/>
<dbReference type="InterPro" id="IPR050307">
    <property type="entry name" value="Sterol_Desaturase_Related"/>
</dbReference>
<evidence type="ECO:0000259" key="6">
    <source>
        <dbReference type="Pfam" id="PF04116"/>
    </source>
</evidence>
<dbReference type="GO" id="GO:0005506">
    <property type="term" value="F:iron ion binding"/>
    <property type="evidence" value="ECO:0007669"/>
    <property type="project" value="InterPro"/>
</dbReference>
<dbReference type="InterPro" id="IPR006694">
    <property type="entry name" value="Fatty_acid_hydroxylase"/>
</dbReference>
<comment type="subcellular location">
    <subcellularLocation>
        <location evidence="1">Membrane</location>
    </subcellularLocation>
</comment>
<evidence type="ECO:0000256" key="1">
    <source>
        <dbReference type="ARBA" id="ARBA00004370"/>
    </source>
</evidence>
<dbReference type="GO" id="GO:0016020">
    <property type="term" value="C:membrane"/>
    <property type="evidence" value="ECO:0007669"/>
    <property type="project" value="UniProtKB-SubCell"/>
</dbReference>
<keyword evidence="4 5" id="KW-0472">Membrane</keyword>
<feature type="transmembrane region" description="Helical" evidence="5">
    <location>
        <begin position="48"/>
        <end position="73"/>
    </location>
</feature>
<evidence type="ECO:0000313" key="7">
    <source>
        <dbReference type="Proteomes" id="UP000887575"/>
    </source>
</evidence>
<feature type="transmembrane region" description="Helical" evidence="5">
    <location>
        <begin position="128"/>
        <end position="149"/>
    </location>
</feature>
<sequence>MLHHWYPQPSFNETELILEKQHRLLQPIWDFVKHGNEPILSSPLFPPFYALSIDYTFVAIFTVIDLFLYDVPFFKKYKIQKDRKVTWDLMKKSFVLQFWNQLLWIYPMALVQLIWVPPTFLPELAPTLFEFLTQLTIFFLAFDFTYFWFHYTFHKVTAQHLHPFELFFVGTFITAIPWIFPTHCFTYYTWLFIAQAVSYEVHLGYDFPFALHRFLFFYSGAPAHDMHHLRPLTCFEPWLNYLDKLMGYHITYEDLKKMAQEKSKKFGRYAREDEQGLEKIN</sequence>
<evidence type="ECO:0000256" key="5">
    <source>
        <dbReference type="SAM" id="Phobius"/>
    </source>
</evidence>
<dbReference type="Pfam" id="PF04116">
    <property type="entry name" value="FA_hydroxylase"/>
    <property type="match status" value="1"/>
</dbReference>
<keyword evidence="7" id="KW-1185">Reference proteome</keyword>
<dbReference type="GO" id="GO:0008610">
    <property type="term" value="P:lipid biosynthetic process"/>
    <property type="evidence" value="ECO:0007669"/>
    <property type="project" value="InterPro"/>
</dbReference>
<dbReference type="GO" id="GO:0016491">
    <property type="term" value="F:oxidoreductase activity"/>
    <property type="evidence" value="ECO:0007669"/>
    <property type="project" value="InterPro"/>
</dbReference>
<evidence type="ECO:0000313" key="8">
    <source>
        <dbReference type="WBParaSite" id="MBELARI_LOCUS16539"/>
    </source>
</evidence>
<evidence type="ECO:0000256" key="4">
    <source>
        <dbReference type="ARBA" id="ARBA00023136"/>
    </source>
</evidence>
<organism evidence="7 8">
    <name type="scientific">Mesorhabditis belari</name>
    <dbReference type="NCBI Taxonomy" id="2138241"/>
    <lineage>
        <taxon>Eukaryota</taxon>
        <taxon>Metazoa</taxon>
        <taxon>Ecdysozoa</taxon>
        <taxon>Nematoda</taxon>
        <taxon>Chromadorea</taxon>
        <taxon>Rhabditida</taxon>
        <taxon>Rhabditina</taxon>
        <taxon>Rhabditomorpha</taxon>
        <taxon>Rhabditoidea</taxon>
        <taxon>Rhabditidae</taxon>
        <taxon>Mesorhabditinae</taxon>
        <taxon>Mesorhabditis</taxon>
    </lineage>
</organism>
<dbReference type="WBParaSite" id="MBELARI_LOCUS16539">
    <property type="protein sequence ID" value="MBELARI_LOCUS16539"/>
    <property type="gene ID" value="MBELARI_LOCUS16539"/>
</dbReference>